<keyword evidence="4" id="KW-0949">S-adenosyl-L-methionine</keyword>
<evidence type="ECO:0000256" key="6">
    <source>
        <dbReference type="ARBA" id="ARBA00023004"/>
    </source>
</evidence>
<dbReference type="GO" id="GO:0046872">
    <property type="term" value="F:metal ion binding"/>
    <property type="evidence" value="ECO:0007669"/>
    <property type="project" value="UniProtKB-KW"/>
</dbReference>
<evidence type="ECO:0000256" key="7">
    <source>
        <dbReference type="ARBA" id="ARBA00023014"/>
    </source>
</evidence>
<dbReference type="SFLD" id="SFLDG01082">
    <property type="entry name" value="B12-binding_domain_containing"/>
    <property type="match status" value="1"/>
</dbReference>
<dbReference type="CDD" id="cd01335">
    <property type="entry name" value="Radical_SAM"/>
    <property type="match status" value="1"/>
</dbReference>
<evidence type="ECO:0000256" key="1">
    <source>
        <dbReference type="ARBA" id="ARBA00001966"/>
    </source>
</evidence>
<dbReference type="SFLD" id="SFLDS00029">
    <property type="entry name" value="Radical_SAM"/>
    <property type="match status" value="1"/>
</dbReference>
<dbReference type="SMART" id="SM00729">
    <property type="entry name" value="Elp3"/>
    <property type="match status" value="1"/>
</dbReference>
<dbReference type="InterPro" id="IPR020612">
    <property type="entry name" value="Methylthiotransferase_CS"/>
</dbReference>
<proteinExistence type="predicted"/>
<dbReference type="EC" id="2.-.-.-" evidence="10"/>
<dbReference type="GO" id="GO:0051539">
    <property type="term" value="F:4 iron, 4 sulfur cluster binding"/>
    <property type="evidence" value="ECO:0007669"/>
    <property type="project" value="UniProtKB-KW"/>
</dbReference>
<dbReference type="AlphaFoldDB" id="A0A173WCG1"/>
<dbReference type="Pfam" id="PF00919">
    <property type="entry name" value="UPF0004"/>
    <property type="match status" value="1"/>
</dbReference>
<dbReference type="Gene3D" id="3.40.50.12160">
    <property type="entry name" value="Methylthiotransferase, N-terminal domain"/>
    <property type="match status" value="1"/>
</dbReference>
<feature type="domain" description="Radical SAM core" evidence="9">
    <location>
        <begin position="130"/>
        <end position="363"/>
    </location>
</feature>
<evidence type="ECO:0000259" key="9">
    <source>
        <dbReference type="PROSITE" id="PS51918"/>
    </source>
</evidence>
<dbReference type="Pfam" id="PF04055">
    <property type="entry name" value="Radical_SAM"/>
    <property type="match status" value="1"/>
</dbReference>
<dbReference type="SUPFAM" id="SSF102114">
    <property type="entry name" value="Radical SAM enzymes"/>
    <property type="match status" value="1"/>
</dbReference>
<protein>
    <submittedName>
        <fullName evidence="10">(Dimethylallyl)adenosine tRNA methylthiotransferase MiaB</fullName>
        <ecNumber evidence="10">2.-.-.-</ecNumber>
    </submittedName>
</protein>
<dbReference type="GO" id="GO:0005829">
    <property type="term" value="C:cytosol"/>
    <property type="evidence" value="ECO:0007669"/>
    <property type="project" value="TreeGrafter"/>
</dbReference>
<dbReference type="InterPro" id="IPR006638">
    <property type="entry name" value="Elp3/MiaA/NifB-like_rSAM"/>
</dbReference>
<sequence>MLAPHISVVNLGCRVNRVESDRITADLMRLGFAIVEPQDADLIVINTCAVTGEAEAKTRKAVRHALAHPNEPYVLVTGCVVNLHPEELLELSDRVIAEPSKIDVADRVCEVLGVESDSVPACSDGEVVDALGRSRLGVKIQDGCNHRCTYCIVWKARGPERSVPVESVLEQVREAQEAGVPEVVLTGVNLGAYDGKSATDEHVEIDELLEAIMERTSIPHVRISSVEPMDISERLLKVMARYPQRIAPFLHLPVQSGCTATLHRMGRPYSAEAFEDTVRMIRANLPQASLSCDVIVGFPGETDEEFEESLALCRRVGFSRMHVFRYSKRPGTLAAEMPGQVPPEVMAERSRRMRAAAQELAIADARRRVGTVERAVLEYGDNLTLGSFHHARLDDTCGLTAPCLLDVAIIGVDDSGLVHARREVHGSLED</sequence>
<evidence type="ECO:0000256" key="4">
    <source>
        <dbReference type="ARBA" id="ARBA00022691"/>
    </source>
</evidence>
<dbReference type="NCBIfam" id="TIGR00089">
    <property type="entry name" value="MiaB/RimO family radical SAM methylthiotransferase"/>
    <property type="match status" value="1"/>
</dbReference>
<keyword evidence="2" id="KW-0004">4Fe-4S</keyword>
<dbReference type="Proteomes" id="UP000095468">
    <property type="component" value="Unassembled WGS sequence"/>
</dbReference>
<dbReference type="FunFam" id="3.80.30.20:FF:000001">
    <property type="entry name" value="tRNA-2-methylthio-N(6)-dimethylallyladenosine synthase 2"/>
    <property type="match status" value="1"/>
</dbReference>
<reference evidence="10 11" key="1">
    <citation type="submission" date="2015-09" db="EMBL/GenBank/DDBJ databases">
        <authorList>
            <consortium name="Pathogen Informatics"/>
        </authorList>
    </citation>
    <scope>NUCLEOTIDE SEQUENCE [LARGE SCALE GENOMIC DNA]</scope>
    <source>
        <strain evidence="10 11">2789STDY5608823</strain>
    </source>
</reference>
<keyword evidence="6" id="KW-0408">Iron</keyword>
<dbReference type="EMBL" id="CYYP01000001">
    <property type="protein sequence ID" value="CUN37114.1"/>
    <property type="molecule type" value="Genomic_DNA"/>
</dbReference>
<dbReference type="PANTHER" id="PTHR43020">
    <property type="entry name" value="CDK5 REGULATORY SUBUNIT-ASSOCIATED PROTEIN 1"/>
    <property type="match status" value="1"/>
</dbReference>
<dbReference type="PROSITE" id="PS01278">
    <property type="entry name" value="MTTASE_RADICAL"/>
    <property type="match status" value="1"/>
</dbReference>
<keyword evidence="7" id="KW-0411">Iron-sulfur</keyword>
<evidence type="ECO:0000256" key="3">
    <source>
        <dbReference type="ARBA" id="ARBA00022679"/>
    </source>
</evidence>
<dbReference type="Gene3D" id="3.80.30.20">
    <property type="entry name" value="tm_1862 like domain"/>
    <property type="match status" value="1"/>
</dbReference>
<organism evidence="10 11">
    <name type="scientific">Collinsella aerofaciens</name>
    <dbReference type="NCBI Taxonomy" id="74426"/>
    <lineage>
        <taxon>Bacteria</taxon>
        <taxon>Bacillati</taxon>
        <taxon>Actinomycetota</taxon>
        <taxon>Coriobacteriia</taxon>
        <taxon>Coriobacteriales</taxon>
        <taxon>Coriobacteriaceae</taxon>
        <taxon>Collinsella</taxon>
    </lineage>
</organism>
<evidence type="ECO:0000313" key="10">
    <source>
        <dbReference type="EMBL" id="CUN37114.1"/>
    </source>
</evidence>
<keyword evidence="3 10" id="KW-0808">Transferase</keyword>
<dbReference type="InterPro" id="IPR038135">
    <property type="entry name" value="Methylthiotransferase_N_sf"/>
</dbReference>
<feature type="domain" description="MTTase N-terminal" evidence="8">
    <location>
        <begin position="4"/>
        <end position="117"/>
    </location>
</feature>
<dbReference type="InterPro" id="IPR013848">
    <property type="entry name" value="Methylthiotransferase_N"/>
</dbReference>
<evidence type="ECO:0000256" key="5">
    <source>
        <dbReference type="ARBA" id="ARBA00022723"/>
    </source>
</evidence>
<dbReference type="InterPro" id="IPR023404">
    <property type="entry name" value="rSAM_horseshoe"/>
</dbReference>
<keyword evidence="5" id="KW-0479">Metal-binding</keyword>
<dbReference type="PANTHER" id="PTHR43020:SF2">
    <property type="entry name" value="MITOCHONDRIAL TRNA METHYLTHIOTRANSFERASE CDK5RAP1"/>
    <property type="match status" value="1"/>
</dbReference>
<dbReference type="InterPro" id="IPR005839">
    <property type="entry name" value="Methylthiotransferase"/>
</dbReference>
<comment type="cofactor">
    <cofactor evidence="1">
        <name>[4Fe-4S] cluster</name>
        <dbReference type="ChEBI" id="CHEBI:49883"/>
    </cofactor>
</comment>
<dbReference type="RefSeq" id="WP_055285154.1">
    <property type="nucleotide sequence ID" value="NZ_CYYP01000001.1"/>
</dbReference>
<evidence type="ECO:0000259" key="8">
    <source>
        <dbReference type="PROSITE" id="PS51449"/>
    </source>
</evidence>
<dbReference type="GO" id="GO:0035597">
    <property type="term" value="F:tRNA-2-methylthio-N(6)-dimethylallyladenosine(37) synthase activity"/>
    <property type="evidence" value="ECO:0007669"/>
    <property type="project" value="TreeGrafter"/>
</dbReference>
<dbReference type="PROSITE" id="PS51449">
    <property type="entry name" value="MTTASE_N"/>
    <property type="match status" value="1"/>
</dbReference>
<name>A0A173WCG1_9ACTN</name>
<evidence type="ECO:0000256" key="2">
    <source>
        <dbReference type="ARBA" id="ARBA00022485"/>
    </source>
</evidence>
<dbReference type="InterPro" id="IPR007197">
    <property type="entry name" value="rSAM"/>
</dbReference>
<evidence type="ECO:0000313" key="11">
    <source>
        <dbReference type="Proteomes" id="UP000095468"/>
    </source>
</evidence>
<dbReference type="InterPro" id="IPR058240">
    <property type="entry name" value="rSAM_sf"/>
</dbReference>
<dbReference type="PROSITE" id="PS51918">
    <property type="entry name" value="RADICAL_SAM"/>
    <property type="match status" value="1"/>
</dbReference>
<gene>
    <name evidence="10" type="primary">miaB_1</name>
    <name evidence="10" type="ORF">ERS852381_00089</name>
</gene>
<accession>A0A173WCG1</accession>